<evidence type="ECO:0000256" key="1">
    <source>
        <dbReference type="ARBA" id="ARBA00023015"/>
    </source>
</evidence>
<keyword evidence="2 4" id="KW-0238">DNA-binding</keyword>
<gene>
    <name evidence="6" type="ORF">HS960_10090</name>
</gene>
<evidence type="ECO:0000256" key="2">
    <source>
        <dbReference type="ARBA" id="ARBA00023125"/>
    </source>
</evidence>
<dbReference type="InterPro" id="IPR025996">
    <property type="entry name" value="MT1864/Rv1816-like_C"/>
</dbReference>
<keyword evidence="7" id="KW-1185">Reference proteome</keyword>
<dbReference type="Proteomes" id="UP000515450">
    <property type="component" value="Chromosome"/>
</dbReference>
<dbReference type="FunFam" id="1.10.10.60:FF:000141">
    <property type="entry name" value="TetR family transcriptional regulator"/>
    <property type="match status" value="1"/>
</dbReference>
<keyword evidence="1" id="KW-0805">Transcription regulation</keyword>
<dbReference type="PRINTS" id="PR00455">
    <property type="entry name" value="HTHTETR"/>
</dbReference>
<dbReference type="PANTHER" id="PTHR43479">
    <property type="entry name" value="ACREF/ENVCD OPERON REPRESSOR-RELATED"/>
    <property type="match status" value="1"/>
</dbReference>
<proteinExistence type="predicted"/>
<name>A0A7G5E1W3_9SPHI</name>
<evidence type="ECO:0000259" key="5">
    <source>
        <dbReference type="PROSITE" id="PS50977"/>
    </source>
</evidence>
<dbReference type="SUPFAM" id="SSF46689">
    <property type="entry name" value="Homeodomain-like"/>
    <property type="match status" value="1"/>
</dbReference>
<evidence type="ECO:0000313" key="6">
    <source>
        <dbReference type="EMBL" id="QMV67988.1"/>
    </source>
</evidence>
<evidence type="ECO:0000256" key="4">
    <source>
        <dbReference type="PROSITE-ProRule" id="PRU00335"/>
    </source>
</evidence>
<feature type="domain" description="HTH tetR-type" evidence="5">
    <location>
        <begin position="24"/>
        <end position="84"/>
    </location>
</feature>
<feature type="DNA-binding region" description="H-T-H motif" evidence="4">
    <location>
        <begin position="47"/>
        <end position="66"/>
    </location>
</feature>
<organism evidence="6 7">
    <name type="scientific">Sphingobacterium paramultivorum</name>
    <dbReference type="NCBI Taxonomy" id="2886510"/>
    <lineage>
        <taxon>Bacteria</taxon>
        <taxon>Pseudomonadati</taxon>
        <taxon>Bacteroidota</taxon>
        <taxon>Sphingobacteriia</taxon>
        <taxon>Sphingobacteriales</taxon>
        <taxon>Sphingobacteriaceae</taxon>
        <taxon>Sphingobacterium</taxon>
    </lineage>
</organism>
<dbReference type="InterPro" id="IPR050624">
    <property type="entry name" value="HTH-type_Tx_Regulator"/>
</dbReference>
<dbReference type="RefSeq" id="WP_153845598.1">
    <property type="nucleotide sequence ID" value="NZ_CP058555.1"/>
</dbReference>
<dbReference type="InterPro" id="IPR036271">
    <property type="entry name" value="Tet_transcr_reg_TetR-rel_C_sf"/>
</dbReference>
<evidence type="ECO:0000256" key="3">
    <source>
        <dbReference type="ARBA" id="ARBA00023163"/>
    </source>
</evidence>
<dbReference type="PANTHER" id="PTHR43479:SF11">
    <property type="entry name" value="ACREF_ENVCD OPERON REPRESSOR-RELATED"/>
    <property type="match status" value="1"/>
</dbReference>
<keyword evidence="3" id="KW-0804">Transcription</keyword>
<dbReference type="PROSITE" id="PS50977">
    <property type="entry name" value="HTH_TETR_2"/>
    <property type="match status" value="1"/>
</dbReference>
<dbReference type="GO" id="GO:0003677">
    <property type="term" value="F:DNA binding"/>
    <property type="evidence" value="ECO:0007669"/>
    <property type="project" value="UniProtKB-UniRule"/>
</dbReference>
<reference evidence="6 7" key="1">
    <citation type="journal article" date="2020" name="G3 (Bethesda)">
        <title>CeMbio - The Caenorhabditis elegans Microbiome Resource.</title>
        <authorList>
            <person name="Dirksen P."/>
            <person name="Assie A."/>
            <person name="Zimmermann J."/>
            <person name="Zhang F."/>
            <person name="Tietje A.M."/>
            <person name="Marsh S.A."/>
            <person name="Felix M.A."/>
            <person name="Shapira M."/>
            <person name="Kaleta C."/>
            <person name="Schulenburg H."/>
            <person name="Samuel B."/>
        </authorList>
    </citation>
    <scope>NUCLEOTIDE SEQUENCE [LARGE SCALE GENOMIC DNA]</scope>
    <source>
        <strain evidence="6 7">BIGb0170</strain>
    </source>
</reference>
<accession>A0A7G5E1W3</accession>
<dbReference type="InterPro" id="IPR001647">
    <property type="entry name" value="HTH_TetR"/>
</dbReference>
<dbReference type="EMBL" id="CP058555">
    <property type="protein sequence ID" value="QMV67988.1"/>
    <property type="molecule type" value="Genomic_DNA"/>
</dbReference>
<protein>
    <submittedName>
        <fullName evidence="6">TetR/AcrR family transcriptional regulator</fullName>
    </submittedName>
</protein>
<dbReference type="SUPFAM" id="SSF48498">
    <property type="entry name" value="Tetracyclin repressor-like, C-terminal domain"/>
    <property type="match status" value="1"/>
</dbReference>
<dbReference type="Pfam" id="PF13305">
    <property type="entry name" value="TetR_C_33"/>
    <property type="match status" value="1"/>
</dbReference>
<dbReference type="InterPro" id="IPR009057">
    <property type="entry name" value="Homeodomain-like_sf"/>
</dbReference>
<evidence type="ECO:0000313" key="7">
    <source>
        <dbReference type="Proteomes" id="UP000515450"/>
    </source>
</evidence>
<dbReference type="AlphaFoldDB" id="A0A7G5E1W3"/>
<dbReference type="Pfam" id="PF00440">
    <property type="entry name" value="TetR_N"/>
    <property type="match status" value="1"/>
</dbReference>
<sequence length="214" mass="25038">MNNILTIHSYHKMSIAERKQEEKQEMRKRILDAARKIFLEKGYENTSMRNIASEINYSPGTIYFHFKDKSEIFHELHKEGFRIMLSQLKVLDHVADPFERLKAVGRAFIQFAQDNKDYYNLMFIADEPEKSSQKGGFQIAQEAINHLLGLVKECQAQGRFKGMDVEYFSFMILSSMHGICALFCKDRTTIFQNKTNEELMKYGYECFVSLLEKG</sequence>
<dbReference type="Gene3D" id="1.10.357.10">
    <property type="entry name" value="Tetracycline Repressor, domain 2"/>
    <property type="match status" value="1"/>
</dbReference>